<dbReference type="PANTHER" id="PTHR30055">
    <property type="entry name" value="HTH-TYPE TRANSCRIPTIONAL REGULATOR RUTR"/>
    <property type="match status" value="1"/>
</dbReference>
<dbReference type="PROSITE" id="PS01081">
    <property type="entry name" value="HTH_TETR_1"/>
    <property type="match status" value="1"/>
</dbReference>
<dbReference type="Gene3D" id="1.10.10.60">
    <property type="entry name" value="Homeodomain-like"/>
    <property type="match status" value="1"/>
</dbReference>
<evidence type="ECO:0000313" key="7">
    <source>
        <dbReference type="Proteomes" id="UP000050863"/>
    </source>
</evidence>
<dbReference type="STRING" id="280332.CQ12_39655"/>
<dbReference type="PROSITE" id="PS50977">
    <property type="entry name" value="HTH_TETR_2"/>
    <property type="match status" value="1"/>
</dbReference>
<dbReference type="InterPro" id="IPR050109">
    <property type="entry name" value="HTH-type_TetR-like_transc_reg"/>
</dbReference>
<proteinExistence type="predicted"/>
<dbReference type="InterPro" id="IPR023772">
    <property type="entry name" value="DNA-bd_HTH_TetR-type_CS"/>
</dbReference>
<accession>A0A0R3MAN4</accession>
<dbReference type="AlphaFoldDB" id="A0A0R3MAN4"/>
<dbReference type="FunFam" id="1.10.10.60:FF:000141">
    <property type="entry name" value="TetR family transcriptional regulator"/>
    <property type="match status" value="1"/>
</dbReference>
<comment type="caution">
    <text evidence="6">The sequence shown here is derived from an EMBL/GenBank/DDBJ whole genome shotgun (WGS) entry which is preliminary data.</text>
</comment>
<feature type="DNA-binding region" description="H-T-H motif" evidence="4">
    <location>
        <begin position="52"/>
        <end position="71"/>
    </location>
</feature>
<evidence type="ECO:0000313" key="6">
    <source>
        <dbReference type="EMBL" id="KRR14480.1"/>
    </source>
</evidence>
<dbReference type="GO" id="GO:0003700">
    <property type="term" value="F:DNA-binding transcription factor activity"/>
    <property type="evidence" value="ECO:0007669"/>
    <property type="project" value="TreeGrafter"/>
</dbReference>
<feature type="domain" description="HTH tetR-type" evidence="5">
    <location>
        <begin position="29"/>
        <end position="89"/>
    </location>
</feature>
<evidence type="ECO:0000256" key="4">
    <source>
        <dbReference type="PROSITE-ProRule" id="PRU00335"/>
    </source>
</evidence>
<dbReference type="InterPro" id="IPR009057">
    <property type="entry name" value="Homeodomain-like_sf"/>
</dbReference>
<evidence type="ECO:0000256" key="3">
    <source>
        <dbReference type="ARBA" id="ARBA00023163"/>
    </source>
</evidence>
<keyword evidence="2 4" id="KW-0238">DNA-binding</keyword>
<dbReference type="GO" id="GO:0000976">
    <property type="term" value="F:transcription cis-regulatory region binding"/>
    <property type="evidence" value="ECO:0007669"/>
    <property type="project" value="TreeGrafter"/>
</dbReference>
<keyword evidence="3" id="KW-0804">Transcription</keyword>
<evidence type="ECO:0000256" key="2">
    <source>
        <dbReference type="ARBA" id="ARBA00023125"/>
    </source>
</evidence>
<dbReference type="InterPro" id="IPR001647">
    <property type="entry name" value="HTH_TetR"/>
</dbReference>
<dbReference type="Pfam" id="PF14246">
    <property type="entry name" value="TetR_C_7"/>
    <property type="match status" value="1"/>
</dbReference>
<dbReference type="SUPFAM" id="SSF46689">
    <property type="entry name" value="Homeodomain-like"/>
    <property type="match status" value="1"/>
</dbReference>
<reference evidence="6 7" key="1">
    <citation type="submission" date="2014-03" db="EMBL/GenBank/DDBJ databases">
        <title>Bradyrhizobium valentinum sp. nov., isolated from effective nodules of Lupinus mariae-josephae, a lupine endemic of basic-lime soils in Eastern Spain.</title>
        <authorList>
            <person name="Duran D."/>
            <person name="Rey L."/>
            <person name="Navarro A."/>
            <person name="Busquets A."/>
            <person name="Imperial J."/>
            <person name="Ruiz-Argueso T."/>
        </authorList>
    </citation>
    <scope>NUCLEOTIDE SEQUENCE [LARGE SCALE GENOMIC DNA]</scope>
    <source>
        <strain evidence="6 7">PAC68</strain>
    </source>
</reference>
<evidence type="ECO:0000256" key="1">
    <source>
        <dbReference type="ARBA" id="ARBA00023015"/>
    </source>
</evidence>
<organism evidence="6 7">
    <name type="scientific">Bradyrhizobium jicamae</name>
    <dbReference type="NCBI Taxonomy" id="280332"/>
    <lineage>
        <taxon>Bacteria</taxon>
        <taxon>Pseudomonadati</taxon>
        <taxon>Pseudomonadota</taxon>
        <taxon>Alphaproteobacteria</taxon>
        <taxon>Hyphomicrobiales</taxon>
        <taxon>Nitrobacteraceae</taxon>
        <taxon>Bradyrhizobium</taxon>
    </lineage>
</organism>
<protein>
    <recommendedName>
        <fullName evidence="5">HTH tetR-type domain-containing protein</fullName>
    </recommendedName>
</protein>
<gene>
    <name evidence="6" type="ORF">CQ12_39655</name>
</gene>
<evidence type="ECO:0000259" key="5">
    <source>
        <dbReference type="PROSITE" id="PS50977"/>
    </source>
</evidence>
<dbReference type="PANTHER" id="PTHR30055:SF146">
    <property type="entry name" value="HTH-TYPE TRANSCRIPTIONAL DUAL REGULATOR CECR"/>
    <property type="match status" value="1"/>
</dbReference>
<name>A0A0R3MAN4_9BRAD</name>
<dbReference type="InterPro" id="IPR039536">
    <property type="entry name" value="TetR_C_Proteobacteria"/>
</dbReference>
<dbReference type="Gene3D" id="1.10.357.10">
    <property type="entry name" value="Tetracycline Repressor, domain 2"/>
    <property type="match status" value="1"/>
</dbReference>
<keyword evidence="7" id="KW-1185">Reference proteome</keyword>
<keyword evidence="1" id="KW-0805">Transcription regulation</keyword>
<dbReference type="PRINTS" id="PR00455">
    <property type="entry name" value="HTHTETR"/>
</dbReference>
<dbReference type="Proteomes" id="UP000050863">
    <property type="component" value="Unassembled WGS sequence"/>
</dbReference>
<sequence length="233" mass="25891">MKTSRLLKRKPAPKRAKVRFGRPPKELAGEVDTRILDAARKVFLERGFEGASIDEIADVARAGKPTIYARFRDKRALFTAVVTRDILSRIAEFRATVPTGATIEARLISAASTLLHWGLDSERIALMRLAIAESRRFPDLASTVGRTARDLSTELGVRLLGELTKSDELRSLPAFAPKQLATTARFFLDLIAVPMLFRALFEVDLKTLDAEIDAHVARSVPFFLAACRRGSMR</sequence>
<dbReference type="EMBL" id="LLXZ01000014">
    <property type="protein sequence ID" value="KRR14480.1"/>
    <property type="molecule type" value="Genomic_DNA"/>
</dbReference>
<dbReference type="Pfam" id="PF00440">
    <property type="entry name" value="TetR_N"/>
    <property type="match status" value="1"/>
</dbReference>